<dbReference type="AlphaFoldDB" id="A0A087E3E4"/>
<feature type="compositionally biased region" description="Polar residues" evidence="1">
    <location>
        <begin position="71"/>
        <end position="83"/>
    </location>
</feature>
<evidence type="ECO:0000256" key="1">
    <source>
        <dbReference type="SAM" id="MobiDB-lite"/>
    </source>
</evidence>
<proteinExistence type="predicted"/>
<evidence type="ECO:0000313" key="3">
    <source>
        <dbReference type="Proteomes" id="UP000029003"/>
    </source>
</evidence>
<dbReference type="Proteomes" id="UP000029003">
    <property type="component" value="Unassembled WGS sequence"/>
</dbReference>
<name>A0A087E3E4_9BIFI</name>
<protein>
    <submittedName>
        <fullName evidence="2">Uncharacterized protein</fullName>
    </submittedName>
</protein>
<gene>
    <name evidence="2" type="ORF">THER5_1928</name>
</gene>
<sequence>MTECKIYSRTRFQSTNIHPASAISQDHTSPNLIAFTPSCSEGRLIEDSSRNQPPIPDPVQAPRADGPRPLSQLNRNPQNTNNS</sequence>
<feature type="region of interest" description="Disordered" evidence="1">
    <location>
        <begin position="41"/>
        <end position="83"/>
    </location>
</feature>
<comment type="caution">
    <text evidence="2">The sequence shown here is derived from an EMBL/GenBank/DDBJ whole genome shotgun (WGS) entry which is preliminary data.</text>
</comment>
<organism evidence="2 3">
    <name type="scientific">Bifidobacterium thermacidophilum subsp. thermacidophilum</name>
    <dbReference type="NCBI Taxonomy" id="79262"/>
    <lineage>
        <taxon>Bacteria</taxon>
        <taxon>Bacillati</taxon>
        <taxon>Actinomycetota</taxon>
        <taxon>Actinomycetes</taxon>
        <taxon>Bifidobacteriales</taxon>
        <taxon>Bifidobacteriaceae</taxon>
        <taxon>Bifidobacterium</taxon>
    </lineage>
</organism>
<accession>A0A087E3E4</accession>
<dbReference type="EMBL" id="JGZT01000007">
    <property type="protein sequence ID" value="KFJ02295.1"/>
    <property type="molecule type" value="Genomic_DNA"/>
</dbReference>
<evidence type="ECO:0000313" key="2">
    <source>
        <dbReference type="EMBL" id="KFJ02295.1"/>
    </source>
</evidence>
<reference evidence="2 3" key="1">
    <citation type="submission" date="2014-03" db="EMBL/GenBank/DDBJ databases">
        <title>Genomics of Bifidobacteria.</title>
        <authorList>
            <person name="Ventura M."/>
            <person name="Milani C."/>
            <person name="Lugli G.A."/>
        </authorList>
    </citation>
    <scope>NUCLEOTIDE SEQUENCE [LARGE SCALE GENOMIC DNA]</scope>
    <source>
        <strain evidence="2 3">LMG 21395</strain>
    </source>
</reference>